<dbReference type="OMA" id="DHCLKPF"/>
<dbReference type="SUPFAM" id="SSF81606">
    <property type="entry name" value="PP2C-like"/>
    <property type="match status" value="1"/>
</dbReference>
<dbReference type="InterPro" id="IPR015655">
    <property type="entry name" value="PP2C"/>
</dbReference>
<dbReference type="AlphaFoldDB" id="A0A2R6Q8K8"/>
<dbReference type="InterPro" id="IPR001932">
    <property type="entry name" value="PPM-type_phosphatase-like_dom"/>
</dbReference>
<dbReference type="Proteomes" id="UP000241394">
    <property type="component" value="Chromosome LG18"/>
</dbReference>
<evidence type="ECO:0000313" key="4">
    <source>
        <dbReference type="Proteomes" id="UP000241394"/>
    </source>
</evidence>
<dbReference type="InParanoid" id="A0A2R6Q8K8"/>
<keyword evidence="4" id="KW-1185">Reference proteome</keyword>
<reference evidence="4" key="2">
    <citation type="journal article" date="2018" name="BMC Genomics">
        <title>A manually annotated Actinidia chinensis var. chinensis (kiwifruit) genome highlights the challenges associated with draft genomes and gene prediction in plants.</title>
        <authorList>
            <person name="Pilkington S.M."/>
            <person name="Crowhurst R."/>
            <person name="Hilario E."/>
            <person name="Nardozza S."/>
            <person name="Fraser L."/>
            <person name="Peng Y."/>
            <person name="Gunaseelan K."/>
            <person name="Simpson R."/>
            <person name="Tahir J."/>
            <person name="Deroles S.C."/>
            <person name="Templeton K."/>
            <person name="Luo Z."/>
            <person name="Davy M."/>
            <person name="Cheng C."/>
            <person name="McNeilage M."/>
            <person name="Scaglione D."/>
            <person name="Liu Y."/>
            <person name="Zhang Q."/>
            <person name="Datson P."/>
            <person name="De Silva N."/>
            <person name="Gardiner S.E."/>
            <person name="Bassett H."/>
            <person name="Chagne D."/>
            <person name="McCallum J."/>
            <person name="Dzierzon H."/>
            <person name="Deng C."/>
            <person name="Wang Y.Y."/>
            <person name="Barron L."/>
            <person name="Manako K."/>
            <person name="Bowen J."/>
            <person name="Foster T.M."/>
            <person name="Erridge Z.A."/>
            <person name="Tiffin H."/>
            <person name="Waite C.N."/>
            <person name="Davies K.M."/>
            <person name="Grierson E.P."/>
            <person name="Laing W.A."/>
            <person name="Kirk R."/>
            <person name="Chen X."/>
            <person name="Wood M."/>
            <person name="Montefiori M."/>
            <person name="Brummell D.A."/>
            <person name="Schwinn K.E."/>
            <person name="Catanach A."/>
            <person name="Fullerton C."/>
            <person name="Li D."/>
            <person name="Meiyalaghan S."/>
            <person name="Nieuwenhuizen N."/>
            <person name="Read N."/>
            <person name="Prakash R."/>
            <person name="Hunter D."/>
            <person name="Zhang H."/>
            <person name="McKenzie M."/>
            <person name="Knabel M."/>
            <person name="Harris A."/>
            <person name="Allan A.C."/>
            <person name="Gleave A."/>
            <person name="Chen A."/>
            <person name="Janssen B.J."/>
            <person name="Plunkett B."/>
            <person name="Ampomah-Dwamena C."/>
            <person name="Voogd C."/>
            <person name="Leif D."/>
            <person name="Lafferty D."/>
            <person name="Souleyre E.J.F."/>
            <person name="Varkonyi-Gasic E."/>
            <person name="Gambi F."/>
            <person name="Hanley J."/>
            <person name="Yao J.L."/>
            <person name="Cheung J."/>
            <person name="David K.M."/>
            <person name="Warren B."/>
            <person name="Marsh K."/>
            <person name="Snowden K.C."/>
            <person name="Lin-Wang K."/>
            <person name="Brian L."/>
            <person name="Martinez-Sanchez M."/>
            <person name="Wang M."/>
            <person name="Ileperuma N."/>
            <person name="Macnee N."/>
            <person name="Campin R."/>
            <person name="McAtee P."/>
            <person name="Drummond R.S.M."/>
            <person name="Espley R.V."/>
            <person name="Ireland H.S."/>
            <person name="Wu R."/>
            <person name="Atkinson R.G."/>
            <person name="Karunairetnam S."/>
            <person name="Bulley S."/>
            <person name="Chunkath S."/>
            <person name="Hanley Z."/>
            <person name="Storey R."/>
            <person name="Thrimawithana A.H."/>
            <person name="Thomson S."/>
            <person name="David C."/>
            <person name="Testolin R."/>
            <person name="Huang H."/>
            <person name="Hellens R.P."/>
            <person name="Schaffer R.J."/>
        </authorList>
    </citation>
    <scope>NUCLEOTIDE SEQUENCE [LARGE SCALE GENOMIC DNA]</scope>
    <source>
        <strain evidence="4">cv. Red5</strain>
    </source>
</reference>
<dbReference type="Gene3D" id="3.60.40.10">
    <property type="entry name" value="PPM-type phosphatase domain"/>
    <property type="match status" value="1"/>
</dbReference>
<organism evidence="3 4">
    <name type="scientific">Actinidia chinensis var. chinensis</name>
    <name type="common">Chinese soft-hair kiwi</name>
    <dbReference type="NCBI Taxonomy" id="1590841"/>
    <lineage>
        <taxon>Eukaryota</taxon>
        <taxon>Viridiplantae</taxon>
        <taxon>Streptophyta</taxon>
        <taxon>Embryophyta</taxon>
        <taxon>Tracheophyta</taxon>
        <taxon>Spermatophyta</taxon>
        <taxon>Magnoliopsida</taxon>
        <taxon>eudicotyledons</taxon>
        <taxon>Gunneridae</taxon>
        <taxon>Pentapetalae</taxon>
        <taxon>asterids</taxon>
        <taxon>Ericales</taxon>
        <taxon>Actinidiaceae</taxon>
        <taxon>Actinidia</taxon>
    </lineage>
</organism>
<name>A0A2R6Q8K8_ACTCC</name>
<dbReference type="InterPro" id="IPR036457">
    <property type="entry name" value="PPM-type-like_dom_sf"/>
</dbReference>
<reference evidence="3 4" key="1">
    <citation type="submission" date="2017-07" db="EMBL/GenBank/DDBJ databases">
        <title>An improved, manually edited Actinidia chinensis var. chinensis (kiwifruit) genome highlights the challenges associated with draft genomes and gene prediction in plants.</title>
        <authorList>
            <person name="Pilkington S."/>
            <person name="Crowhurst R."/>
            <person name="Hilario E."/>
            <person name="Nardozza S."/>
            <person name="Fraser L."/>
            <person name="Peng Y."/>
            <person name="Gunaseelan K."/>
            <person name="Simpson R."/>
            <person name="Tahir J."/>
            <person name="Deroles S."/>
            <person name="Templeton K."/>
            <person name="Luo Z."/>
            <person name="Davy M."/>
            <person name="Cheng C."/>
            <person name="Mcneilage M."/>
            <person name="Scaglione D."/>
            <person name="Liu Y."/>
            <person name="Zhang Q."/>
            <person name="Datson P."/>
            <person name="De Silva N."/>
            <person name="Gardiner S."/>
            <person name="Bassett H."/>
            <person name="Chagne D."/>
            <person name="Mccallum J."/>
            <person name="Dzierzon H."/>
            <person name="Deng C."/>
            <person name="Wang Y.-Y."/>
            <person name="Barron N."/>
            <person name="Manako K."/>
            <person name="Bowen J."/>
            <person name="Foster T."/>
            <person name="Erridge Z."/>
            <person name="Tiffin H."/>
            <person name="Waite C."/>
            <person name="Davies K."/>
            <person name="Grierson E."/>
            <person name="Laing W."/>
            <person name="Kirk R."/>
            <person name="Chen X."/>
            <person name="Wood M."/>
            <person name="Montefiori M."/>
            <person name="Brummell D."/>
            <person name="Schwinn K."/>
            <person name="Catanach A."/>
            <person name="Fullerton C."/>
            <person name="Li D."/>
            <person name="Meiyalaghan S."/>
            <person name="Nieuwenhuizen N."/>
            <person name="Read N."/>
            <person name="Prakash R."/>
            <person name="Hunter D."/>
            <person name="Zhang H."/>
            <person name="Mckenzie M."/>
            <person name="Knabel M."/>
            <person name="Harris A."/>
            <person name="Allan A."/>
            <person name="Chen A."/>
            <person name="Janssen B."/>
            <person name="Plunkett B."/>
            <person name="Dwamena C."/>
            <person name="Voogd C."/>
            <person name="Leif D."/>
            <person name="Lafferty D."/>
            <person name="Souleyre E."/>
            <person name="Varkonyi-Gasic E."/>
            <person name="Gambi F."/>
            <person name="Hanley J."/>
            <person name="Yao J.-L."/>
            <person name="Cheung J."/>
            <person name="David K."/>
            <person name="Warren B."/>
            <person name="Marsh K."/>
            <person name="Snowden K."/>
            <person name="Lin-Wang K."/>
            <person name="Brian L."/>
            <person name="Martinez-Sanchez M."/>
            <person name="Wang M."/>
            <person name="Ileperuma N."/>
            <person name="Macnee N."/>
            <person name="Campin R."/>
            <person name="Mcatee P."/>
            <person name="Drummond R."/>
            <person name="Espley R."/>
            <person name="Ireland H."/>
            <person name="Wu R."/>
            <person name="Atkinson R."/>
            <person name="Karunairetnam S."/>
            <person name="Bulley S."/>
            <person name="Chunkath S."/>
            <person name="Hanley Z."/>
            <person name="Storey R."/>
            <person name="Thrimawithana A."/>
            <person name="Thomson S."/>
            <person name="David C."/>
            <person name="Testolin R."/>
        </authorList>
    </citation>
    <scope>NUCLEOTIDE SEQUENCE [LARGE SCALE GENOMIC DNA]</scope>
    <source>
        <strain evidence="4">cv. Red5</strain>
        <tissue evidence="3">Young leaf</tissue>
    </source>
</reference>
<gene>
    <name evidence="3" type="ORF">CEY00_Acc20084</name>
</gene>
<dbReference type="EMBL" id="NKQK01000018">
    <property type="protein sequence ID" value="PSS04241.1"/>
    <property type="molecule type" value="Genomic_DNA"/>
</dbReference>
<protein>
    <submittedName>
        <fullName evidence="3">Protein like</fullName>
    </submittedName>
</protein>
<dbReference type="PANTHER" id="PTHR47992">
    <property type="entry name" value="PROTEIN PHOSPHATASE"/>
    <property type="match status" value="1"/>
</dbReference>
<dbReference type="Gramene" id="PSS04241">
    <property type="protein sequence ID" value="PSS04241"/>
    <property type="gene ID" value="CEY00_Acc20084"/>
</dbReference>
<dbReference type="PROSITE" id="PS51746">
    <property type="entry name" value="PPM_2"/>
    <property type="match status" value="1"/>
</dbReference>
<dbReference type="CDD" id="cd00143">
    <property type="entry name" value="PP2Cc"/>
    <property type="match status" value="1"/>
</dbReference>
<dbReference type="GO" id="GO:0004722">
    <property type="term" value="F:protein serine/threonine phosphatase activity"/>
    <property type="evidence" value="ECO:0007669"/>
    <property type="project" value="InterPro"/>
</dbReference>
<sequence length="353" mass="37219">MDNFRPEIECPVAGAGGLCRNKRWRGLGLAPDLSPQLPDGGGGSPVGSDVGGEVCEEEELNSLTRLSHGSMSVIGRQRVLEDAVTVVPGMVAGEFLFLAVYDGDGGSRVANACRNRLHQILVKELEGPAGGGGSEREGVRRGVEWEKVMRACFSKMDEEVNGSSGGGSDGKRKTVGSTAVVVVMGKEEVVVANCGVSRVVLGRGGVAVPLSEDHKPYRLDERERVEAIGGRLTNRYGSGCLGGLGTSRSIAQIQYGAGHQHLKPYMICEPEVTVSKRTESDNFLIIASDGLWDVVSNEVACDVVTKCFEKKLRKGFAEGKAAAEAASMLAGLALCKGSKDNISVIVVELNKAS</sequence>
<feature type="domain" description="PPM-type phosphatase" evidence="2">
    <location>
        <begin position="67"/>
        <end position="349"/>
    </location>
</feature>
<proteinExistence type="predicted"/>
<comment type="caution">
    <text evidence="3">The sequence shown here is derived from an EMBL/GenBank/DDBJ whole genome shotgun (WGS) entry which is preliminary data.</text>
</comment>
<dbReference type="STRING" id="1590841.A0A2R6Q8K8"/>
<evidence type="ECO:0000259" key="2">
    <source>
        <dbReference type="PROSITE" id="PS51746"/>
    </source>
</evidence>
<dbReference type="OrthoDB" id="10264738at2759"/>
<dbReference type="SMART" id="SM00332">
    <property type="entry name" value="PP2Cc"/>
    <property type="match status" value="1"/>
</dbReference>
<dbReference type="Pfam" id="PF00481">
    <property type="entry name" value="PP2C"/>
    <property type="match status" value="1"/>
</dbReference>
<accession>A0A2R6Q8K8</accession>
<evidence type="ECO:0000256" key="1">
    <source>
        <dbReference type="SAM" id="MobiDB-lite"/>
    </source>
</evidence>
<evidence type="ECO:0000313" key="3">
    <source>
        <dbReference type="EMBL" id="PSS04241.1"/>
    </source>
</evidence>
<feature type="region of interest" description="Disordered" evidence="1">
    <location>
        <begin position="30"/>
        <end position="52"/>
    </location>
</feature>